<name>A0A9Q0KVE8_9MAGN</name>
<reference evidence="1" key="1">
    <citation type="journal article" date="2023" name="Plant J.">
        <title>The genome of the king protea, Protea cynaroides.</title>
        <authorList>
            <person name="Chang J."/>
            <person name="Duong T.A."/>
            <person name="Schoeman C."/>
            <person name="Ma X."/>
            <person name="Roodt D."/>
            <person name="Barker N."/>
            <person name="Li Z."/>
            <person name="Van de Peer Y."/>
            <person name="Mizrachi E."/>
        </authorList>
    </citation>
    <scope>NUCLEOTIDE SEQUENCE</scope>
    <source>
        <tissue evidence="1">Young leaves</tissue>
    </source>
</reference>
<accession>A0A9Q0KVE8</accession>
<dbReference type="AlphaFoldDB" id="A0A9Q0KVE8"/>
<evidence type="ECO:0000313" key="2">
    <source>
        <dbReference type="Proteomes" id="UP001141806"/>
    </source>
</evidence>
<sequence length="283" mass="31391">MARPQLCYQTPHHFGITSTPTGTPYPYQTPTPRRCKLAGQGIMLQRDEKFSPNHRCKNRQIFLLESISDDIEFPPNESVEDSAAVLEESEPITTLPTESEISYHALAGQSSATTLRFTATVCGSPLQVLVDSGSTHNFLQSRVAEHLHLPVEPITNMKVLVGNGTTLQSEGIVRQLPVQFHSYNTVVDALVLPIVGADLVLGVQWLSTLGPVTFDYQKLSMQFKEGTNRISLIGNPRNTPTQLGYRGIRGLVQMESVAAYYHLEVSVPTKQPQLTLPQIYKEY</sequence>
<organism evidence="1 2">
    <name type="scientific">Protea cynaroides</name>
    <dbReference type="NCBI Taxonomy" id="273540"/>
    <lineage>
        <taxon>Eukaryota</taxon>
        <taxon>Viridiplantae</taxon>
        <taxon>Streptophyta</taxon>
        <taxon>Embryophyta</taxon>
        <taxon>Tracheophyta</taxon>
        <taxon>Spermatophyta</taxon>
        <taxon>Magnoliopsida</taxon>
        <taxon>Proteales</taxon>
        <taxon>Proteaceae</taxon>
        <taxon>Protea</taxon>
    </lineage>
</organism>
<dbReference type="CDD" id="cd00303">
    <property type="entry name" value="retropepsin_like"/>
    <property type="match status" value="1"/>
</dbReference>
<dbReference type="Pfam" id="PF08284">
    <property type="entry name" value="RVP_2"/>
    <property type="match status" value="1"/>
</dbReference>
<protein>
    <recommendedName>
        <fullName evidence="3">Retroviral aspartyl protease</fullName>
    </recommendedName>
</protein>
<dbReference type="EMBL" id="JAMYWD010000003">
    <property type="protein sequence ID" value="KAJ4977450.1"/>
    <property type="molecule type" value="Genomic_DNA"/>
</dbReference>
<dbReference type="Proteomes" id="UP001141806">
    <property type="component" value="Unassembled WGS sequence"/>
</dbReference>
<dbReference type="GO" id="GO:0006508">
    <property type="term" value="P:proteolysis"/>
    <property type="evidence" value="ECO:0007669"/>
    <property type="project" value="InterPro"/>
</dbReference>
<dbReference type="Gene3D" id="2.40.70.10">
    <property type="entry name" value="Acid Proteases"/>
    <property type="match status" value="1"/>
</dbReference>
<evidence type="ECO:0000313" key="1">
    <source>
        <dbReference type="EMBL" id="KAJ4977450.1"/>
    </source>
</evidence>
<comment type="caution">
    <text evidence="1">The sequence shown here is derived from an EMBL/GenBank/DDBJ whole genome shotgun (WGS) entry which is preliminary data.</text>
</comment>
<dbReference type="GO" id="GO:0004190">
    <property type="term" value="F:aspartic-type endopeptidase activity"/>
    <property type="evidence" value="ECO:0007669"/>
    <property type="project" value="InterPro"/>
</dbReference>
<proteinExistence type="predicted"/>
<keyword evidence="2" id="KW-1185">Reference proteome</keyword>
<dbReference type="SUPFAM" id="SSF50630">
    <property type="entry name" value="Acid proteases"/>
    <property type="match status" value="1"/>
</dbReference>
<dbReference type="PROSITE" id="PS00141">
    <property type="entry name" value="ASP_PROTEASE"/>
    <property type="match status" value="1"/>
</dbReference>
<evidence type="ECO:0008006" key="3">
    <source>
        <dbReference type="Google" id="ProtNLM"/>
    </source>
</evidence>
<dbReference type="OrthoDB" id="1934862at2759"/>
<dbReference type="InterPro" id="IPR021109">
    <property type="entry name" value="Peptidase_aspartic_dom_sf"/>
</dbReference>
<dbReference type="InterPro" id="IPR001969">
    <property type="entry name" value="Aspartic_peptidase_AS"/>
</dbReference>
<gene>
    <name evidence="1" type="ORF">NE237_002556</name>
</gene>